<dbReference type="InterPro" id="IPR001190">
    <property type="entry name" value="SRCR"/>
</dbReference>
<dbReference type="SMART" id="SM00202">
    <property type="entry name" value="SR"/>
    <property type="match status" value="2"/>
</dbReference>
<dbReference type="EMBL" id="JAIZAY010000005">
    <property type="protein sequence ID" value="KAJ8042046.1"/>
    <property type="molecule type" value="Genomic_DNA"/>
</dbReference>
<protein>
    <recommendedName>
        <fullName evidence="3">SRCR domain-containing protein</fullName>
    </recommendedName>
</protein>
<feature type="domain" description="SRCR" evidence="3">
    <location>
        <begin position="148"/>
        <end position="247"/>
    </location>
</feature>
<reference evidence="4" key="1">
    <citation type="submission" date="2021-10" db="EMBL/GenBank/DDBJ databases">
        <title>Tropical sea cucumber genome reveals ecological adaptation and Cuvierian tubules defense mechanism.</title>
        <authorList>
            <person name="Chen T."/>
        </authorList>
    </citation>
    <scope>NUCLEOTIDE SEQUENCE</scope>
    <source>
        <strain evidence="4">Nanhai2018</strain>
        <tissue evidence="4">Muscle</tissue>
    </source>
</reference>
<dbReference type="Proteomes" id="UP001152320">
    <property type="component" value="Chromosome 5"/>
</dbReference>
<feature type="disulfide bond" evidence="2">
    <location>
        <begin position="217"/>
        <end position="227"/>
    </location>
</feature>
<feature type="disulfide bond" evidence="2">
    <location>
        <begin position="65"/>
        <end position="129"/>
    </location>
</feature>
<sequence>MKISWAEAGCIKSMSKFLKIAILLSQVLMPIIHAYKNISVTLDHSYTDLKGSVYVSADGKVAKVCSSGSDWKIASVVCRQLGHGPPIAANSVYDTAVSGFYYEQNFNCQGKERSLSECYYNSFSYFEFCTNLFLEVECLPNYGHDFDVHLVSGTTDNSYGIVLVFYGGRWGTVCSYSDDNMYDAICKGLWYSGGSNYYNYDDSVQSYEDPVLDIYGCDYWDSSLDSCTHTPRYSSDSYCMTVSVACDMHDSSTNMYDDTTSADSMDNKPVSHNWKKGRGRLDLNQLVGNWDVKPHLTN</sequence>
<dbReference type="InterPro" id="IPR050912">
    <property type="entry name" value="LOX-like_protein"/>
</dbReference>
<dbReference type="GO" id="GO:0004720">
    <property type="term" value="F:protein-lysine 6-oxidase activity"/>
    <property type="evidence" value="ECO:0007669"/>
    <property type="project" value="TreeGrafter"/>
</dbReference>
<dbReference type="SUPFAM" id="SSF56487">
    <property type="entry name" value="SRCR-like"/>
    <property type="match status" value="2"/>
</dbReference>
<name>A0A9Q1HEC6_HOLLE</name>
<dbReference type="GO" id="GO:0016020">
    <property type="term" value="C:membrane"/>
    <property type="evidence" value="ECO:0007669"/>
    <property type="project" value="InterPro"/>
</dbReference>
<evidence type="ECO:0000313" key="5">
    <source>
        <dbReference type="Proteomes" id="UP001152320"/>
    </source>
</evidence>
<evidence type="ECO:0000256" key="2">
    <source>
        <dbReference type="PROSITE-ProRule" id="PRU00196"/>
    </source>
</evidence>
<dbReference type="GO" id="GO:0030199">
    <property type="term" value="P:collagen fibril organization"/>
    <property type="evidence" value="ECO:0007669"/>
    <property type="project" value="TreeGrafter"/>
</dbReference>
<dbReference type="InterPro" id="IPR036772">
    <property type="entry name" value="SRCR-like_dom_sf"/>
</dbReference>
<dbReference type="PANTHER" id="PTHR45817">
    <property type="entry name" value="LYSYL OXIDASE-LIKE-RELATED"/>
    <property type="match status" value="1"/>
</dbReference>
<evidence type="ECO:0000256" key="1">
    <source>
        <dbReference type="ARBA" id="ARBA00023157"/>
    </source>
</evidence>
<dbReference type="Gene3D" id="3.10.250.10">
    <property type="entry name" value="SRCR-like domain"/>
    <property type="match status" value="2"/>
</dbReference>
<comment type="caution">
    <text evidence="4">The sequence shown here is derived from an EMBL/GenBank/DDBJ whole genome shotgun (WGS) entry which is preliminary data.</text>
</comment>
<dbReference type="Pfam" id="PF00530">
    <property type="entry name" value="SRCR"/>
    <property type="match status" value="2"/>
</dbReference>
<dbReference type="PANTHER" id="PTHR45817:SF8">
    <property type="entry name" value="LYSYL OXIDASE HOMOLOG 1"/>
    <property type="match status" value="1"/>
</dbReference>
<proteinExistence type="predicted"/>
<evidence type="ECO:0000259" key="3">
    <source>
        <dbReference type="PROSITE" id="PS50287"/>
    </source>
</evidence>
<dbReference type="AlphaFoldDB" id="A0A9Q1HEC6"/>
<feature type="disulfide bond" evidence="2">
    <location>
        <begin position="108"/>
        <end position="118"/>
    </location>
</feature>
<evidence type="ECO:0000313" key="4">
    <source>
        <dbReference type="EMBL" id="KAJ8042046.1"/>
    </source>
</evidence>
<gene>
    <name evidence="4" type="ORF">HOLleu_13013</name>
</gene>
<dbReference type="GO" id="GO:0005615">
    <property type="term" value="C:extracellular space"/>
    <property type="evidence" value="ECO:0007669"/>
    <property type="project" value="TreeGrafter"/>
</dbReference>
<accession>A0A9Q1HEC6</accession>
<comment type="caution">
    <text evidence="2">Lacks conserved residue(s) required for the propagation of feature annotation.</text>
</comment>
<organism evidence="4 5">
    <name type="scientific">Holothuria leucospilota</name>
    <name type="common">Black long sea cucumber</name>
    <name type="synonym">Mertensiothuria leucospilota</name>
    <dbReference type="NCBI Taxonomy" id="206669"/>
    <lineage>
        <taxon>Eukaryota</taxon>
        <taxon>Metazoa</taxon>
        <taxon>Echinodermata</taxon>
        <taxon>Eleutherozoa</taxon>
        <taxon>Echinozoa</taxon>
        <taxon>Holothuroidea</taxon>
        <taxon>Aspidochirotacea</taxon>
        <taxon>Aspidochirotida</taxon>
        <taxon>Holothuriidae</taxon>
        <taxon>Holothuria</taxon>
    </lineage>
</organism>
<dbReference type="PROSITE" id="PS50287">
    <property type="entry name" value="SRCR_2"/>
    <property type="match status" value="2"/>
</dbReference>
<keyword evidence="5" id="KW-1185">Reference proteome</keyword>
<keyword evidence="1 2" id="KW-1015">Disulfide bond</keyword>
<feature type="domain" description="SRCR" evidence="3">
    <location>
        <begin position="40"/>
        <end position="139"/>
    </location>
</feature>